<feature type="transmembrane region" description="Helical" evidence="2">
    <location>
        <begin position="149"/>
        <end position="165"/>
    </location>
</feature>
<feature type="transmembrane region" description="Helical" evidence="2">
    <location>
        <begin position="186"/>
        <end position="211"/>
    </location>
</feature>
<proteinExistence type="predicted"/>
<evidence type="ECO:0000256" key="2">
    <source>
        <dbReference type="SAM" id="Phobius"/>
    </source>
</evidence>
<keyword evidence="2" id="KW-0472">Membrane</keyword>
<protein>
    <submittedName>
        <fullName evidence="4">Uncharacterized protein</fullName>
    </submittedName>
</protein>
<keyword evidence="5" id="KW-1185">Reference proteome</keyword>
<keyword evidence="3" id="KW-0732">Signal</keyword>
<sequence length="428" mass="46706">MNRTSRAALSIALVFAFMLPAIGQTDGEPNASQSRPPSAIQPEDIPKALEGDFDTRDIAAATAWADQLNLADWLGPLAPLALSPFFGVACLSGLSLWGPDWITDNALLGAAGPLRSVPMFVVFTALAILTSVPRLSKVSKPFAQAMDQLEAYSVIVILLVIKITASMTAESVGTAETQIAQDAMPVMTAGVFSFTANTLLLIAMVVNMVVINSVKFFFEFLVWLTPFPTVDAIFEVCNKSLCAALMAVYAFSPTLATVLNLMILFVAALIFRWVARRIKFYRTMLLDPVLARVWPGYGTPDPRGLLVFAQDEVGPFPAKSCLRLRRHEDGWLLTPAVSWSPLAWGSGRDGHVLRCGSSPRLVRGWLTHSIHAEDAAESDTSTVTVFKISRRHDMHLAIILEQCDLLEHQSTDEAESKTRQQQSAVEFA</sequence>
<evidence type="ECO:0000313" key="4">
    <source>
        <dbReference type="EMBL" id="MCC9644803.1"/>
    </source>
</evidence>
<organism evidence="4 5">
    <name type="scientific">Rhodopirellula halodulae</name>
    <dbReference type="NCBI Taxonomy" id="2894198"/>
    <lineage>
        <taxon>Bacteria</taxon>
        <taxon>Pseudomonadati</taxon>
        <taxon>Planctomycetota</taxon>
        <taxon>Planctomycetia</taxon>
        <taxon>Pirellulales</taxon>
        <taxon>Pirellulaceae</taxon>
        <taxon>Rhodopirellula</taxon>
    </lineage>
</organism>
<keyword evidence="2" id="KW-0812">Transmembrane</keyword>
<evidence type="ECO:0000256" key="1">
    <source>
        <dbReference type="SAM" id="MobiDB-lite"/>
    </source>
</evidence>
<comment type="caution">
    <text evidence="4">The sequence shown here is derived from an EMBL/GenBank/DDBJ whole genome shotgun (WGS) entry which is preliminary data.</text>
</comment>
<feature type="region of interest" description="Disordered" evidence="1">
    <location>
        <begin position="26"/>
        <end position="45"/>
    </location>
</feature>
<feature type="transmembrane region" description="Helical" evidence="2">
    <location>
        <begin position="73"/>
        <end position="94"/>
    </location>
</feature>
<feature type="transmembrane region" description="Helical" evidence="2">
    <location>
        <begin position="106"/>
        <end position="129"/>
    </location>
</feature>
<evidence type="ECO:0000256" key="3">
    <source>
        <dbReference type="SAM" id="SignalP"/>
    </source>
</evidence>
<name>A0ABS8NPQ0_9BACT</name>
<reference evidence="4" key="1">
    <citation type="submission" date="2021-11" db="EMBL/GenBank/DDBJ databases">
        <title>Genome sequence.</title>
        <authorList>
            <person name="Sun Q."/>
        </authorList>
    </citation>
    <scope>NUCLEOTIDE SEQUENCE</scope>
    <source>
        <strain evidence="4">JC740</strain>
    </source>
</reference>
<gene>
    <name evidence="4" type="ORF">LOC71_21215</name>
</gene>
<evidence type="ECO:0000313" key="5">
    <source>
        <dbReference type="Proteomes" id="UP001430306"/>
    </source>
</evidence>
<feature type="signal peptide" evidence="3">
    <location>
        <begin position="1"/>
        <end position="23"/>
    </location>
</feature>
<dbReference type="Proteomes" id="UP001430306">
    <property type="component" value="Unassembled WGS sequence"/>
</dbReference>
<dbReference type="RefSeq" id="WP_230276492.1">
    <property type="nucleotide sequence ID" value="NZ_JAJKFW010000060.1"/>
</dbReference>
<feature type="chain" id="PRO_5046269195" evidence="3">
    <location>
        <begin position="24"/>
        <end position="428"/>
    </location>
</feature>
<feature type="transmembrane region" description="Helical" evidence="2">
    <location>
        <begin position="255"/>
        <end position="275"/>
    </location>
</feature>
<accession>A0ABS8NPQ0</accession>
<dbReference type="EMBL" id="JAJKFW010000060">
    <property type="protein sequence ID" value="MCC9644803.1"/>
    <property type="molecule type" value="Genomic_DNA"/>
</dbReference>
<keyword evidence="2" id="KW-1133">Transmembrane helix</keyword>